<gene>
    <name evidence="3" type="ORF">DES51_109168</name>
    <name evidence="2" type="ORF">MQE39_01595</name>
</gene>
<dbReference type="Pfam" id="PF04070">
    <property type="entry name" value="DUF378"/>
    <property type="match status" value="1"/>
</dbReference>
<dbReference type="RefSeq" id="WP_022939111.1">
    <property type="nucleotide sequence ID" value="NZ_BAABZA010000001.1"/>
</dbReference>
<sequence>MKTLKIIALILVIVGALNWGLIGLFDFNLVTMLFGKGTLFTRIVYCLVGISGLIALTFFGKIDD</sequence>
<evidence type="ECO:0000313" key="4">
    <source>
        <dbReference type="Proteomes" id="UP000247612"/>
    </source>
</evidence>
<keyword evidence="1" id="KW-1133">Transmembrane helix</keyword>
<comment type="caution">
    <text evidence="3">The sequence shown here is derived from an EMBL/GenBank/DDBJ whole genome shotgun (WGS) entry which is preliminary data.</text>
</comment>
<evidence type="ECO:0000256" key="1">
    <source>
        <dbReference type="SAM" id="Phobius"/>
    </source>
</evidence>
<dbReference type="STRING" id="1034346.GCA_000313565_02829"/>
<dbReference type="AlphaFoldDB" id="A0A2V2F5P7"/>
<dbReference type="Proteomes" id="UP000247612">
    <property type="component" value="Unassembled WGS sequence"/>
</dbReference>
<dbReference type="OrthoDB" id="9812136at2"/>
<evidence type="ECO:0000313" key="3">
    <source>
        <dbReference type="EMBL" id="PXX77913.1"/>
    </source>
</evidence>
<proteinExistence type="predicted"/>
<dbReference type="GeneID" id="94442579"/>
<reference evidence="3 4" key="1">
    <citation type="submission" date="2018-05" db="EMBL/GenBank/DDBJ databases">
        <title>Genomic Encyclopedia of Type Strains, Phase IV (KMG-IV): sequencing the most valuable type-strain genomes for metagenomic binning, comparative biology and taxonomic classification.</title>
        <authorList>
            <person name="Goeker M."/>
        </authorList>
    </citation>
    <scope>NUCLEOTIDE SEQUENCE [LARGE SCALE GENOMIC DNA]</scope>
    <source>
        <strain evidence="3 4">JC118</strain>
    </source>
</reference>
<protein>
    <submittedName>
        <fullName evidence="2">DUF378 domain-containing protein</fullName>
    </submittedName>
</protein>
<organism evidence="3 4">
    <name type="scientific">Dielma fastidiosa</name>
    <dbReference type="NCBI Taxonomy" id="1034346"/>
    <lineage>
        <taxon>Bacteria</taxon>
        <taxon>Bacillati</taxon>
        <taxon>Bacillota</taxon>
        <taxon>Erysipelotrichia</taxon>
        <taxon>Erysipelotrichales</taxon>
        <taxon>Erysipelotrichaceae</taxon>
        <taxon>Dielma</taxon>
    </lineage>
</organism>
<dbReference type="PANTHER" id="PTHR37304">
    <property type="entry name" value="MEMBRANE PROTEIN-RELATED"/>
    <property type="match status" value="1"/>
</dbReference>
<dbReference type="Proteomes" id="UP001276902">
    <property type="component" value="Unassembled WGS sequence"/>
</dbReference>
<dbReference type="EMBL" id="QJKH01000009">
    <property type="protein sequence ID" value="PXX77913.1"/>
    <property type="molecule type" value="Genomic_DNA"/>
</dbReference>
<name>A0A2V2F5P7_9FIRM</name>
<dbReference type="PANTHER" id="PTHR37304:SF1">
    <property type="entry name" value="MEMBRANE PROTEIN"/>
    <property type="match status" value="1"/>
</dbReference>
<reference evidence="2" key="2">
    <citation type="submission" date="2022-03" db="EMBL/GenBank/DDBJ databases">
        <title>First case of bacteraemia caused by Dielma fastidiosa in a patient hospitalised with diverticulitis.</title>
        <authorList>
            <person name="Forman-Ankjaer B."/>
            <person name="Hvid-Jensen F."/>
            <person name="Kobel C.M."/>
            <person name="Greve T."/>
        </authorList>
    </citation>
    <scope>NUCLEOTIDE SEQUENCE</scope>
    <source>
        <strain evidence="2">AUH_DF_2021</strain>
    </source>
</reference>
<feature type="transmembrane region" description="Helical" evidence="1">
    <location>
        <begin position="39"/>
        <end position="59"/>
    </location>
</feature>
<keyword evidence="1" id="KW-0472">Membrane</keyword>
<dbReference type="InterPro" id="IPR007211">
    <property type="entry name" value="DUF378"/>
</dbReference>
<dbReference type="EMBL" id="JALDAW010000007">
    <property type="protein sequence ID" value="MDY5166818.1"/>
    <property type="molecule type" value="Genomic_DNA"/>
</dbReference>
<feature type="transmembrane region" description="Helical" evidence="1">
    <location>
        <begin position="6"/>
        <end position="27"/>
    </location>
</feature>
<evidence type="ECO:0000313" key="2">
    <source>
        <dbReference type="EMBL" id="MDY5166818.1"/>
    </source>
</evidence>
<keyword evidence="4" id="KW-1185">Reference proteome</keyword>
<keyword evidence="1" id="KW-0812">Transmembrane</keyword>
<accession>A0A2V2F5P7</accession>